<accession>A0A1G9UK86</accession>
<proteinExistence type="predicted"/>
<evidence type="ECO:0000313" key="2">
    <source>
        <dbReference type="EMBL" id="SDM60234.1"/>
    </source>
</evidence>
<feature type="domain" description="Glycosyl transferase family 1" evidence="1">
    <location>
        <begin position="167"/>
        <end position="331"/>
    </location>
</feature>
<sequence>MKILFIYYYPSGGVETLARQRSKALQRYGISFHFLYFWEGPGLQNIKDETTFLTEEEDEIQRIIFENEYDAVLICSHFPLVSKLKQWGYKGKVIYEVQGLGGLAAAEQWFLGSLPYVVNHADAILIPRTPHIIELSNKYYPDIPHYCFHNCIDTQTFRHHKMPKISYPVIGWVGRIEDNKNWKDCLAIVHDLKKTYTHLQLWMFLDLSVVKKEEQENFTTCIHNMGLQDSITFFDNIPHGKMPDYYSQIGDSGGFLLSTSKVEGFGYAVLEAMCCRCPVLCTDSDGTKSFIIHDRTGKHFPVHDLHAGIKEALELLENPVISQRIKRNAYAHVQQNFLPSQYAMRFTAMLRSLGIY</sequence>
<keyword evidence="2" id="KW-0808">Transferase</keyword>
<dbReference type="STRING" id="459525.SAMN04488137_0972"/>
<dbReference type="RefSeq" id="WP_170834226.1">
    <property type="nucleotide sequence ID" value="NZ_FNHW01000001.1"/>
</dbReference>
<evidence type="ECO:0000313" key="3">
    <source>
        <dbReference type="Proteomes" id="UP000199544"/>
    </source>
</evidence>
<organism evidence="2 3">
    <name type="scientific">Fictibacillus solisalsi</name>
    <dbReference type="NCBI Taxonomy" id="459525"/>
    <lineage>
        <taxon>Bacteria</taxon>
        <taxon>Bacillati</taxon>
        <taxon>Bacillota</taxon>
        <taxon>Bacilli</taxon>
        <taxon>Bacillales</taxon>
        <taxon>Fictibacillaceae</taxon>
        <taxon>Fictibacillus</taxon>
    </lineage>
</organism>
<dbReference type="Pfam" id="PF00534">
    <property type="entry name" value="Glycos_transf_1"/>
    <property type="match status" value="1"/>
</dbReference>
<dbReference type="CDD" id="cd03801">
    <property type="entry name" value="GT4_PimA-like"/>
    <property type="match status" value="1"/>
</dbReference>
<dbReference type="Gene3D" id="3.40.50.2000">
    <property type="entry name" value="Glycogen Phosphorylase B"/>
    <property type="match status" value="2"/>
</dbReference>
<dbReference type="AlphaFoldDB" id="A0A1G9UK86"/>
<dbReference type="PANTHER" id="PTHR12526">
    <property type="entry name" value="GLYCOSYLTRANSFERASE"/>
    <property type="match status" value="1"/>
</dbReference>
<protein>
    <submittedName>
        <fullName evidence="2">Glycosyl transferases group 1</fullName>
    </submittedName>
</protein>
<dbReference type="InterPro" id="IPR001296">
    <property type="entry name" value="Glyco_trans_1"/>
</dbReference>
<dbReference type="SUPFAM" id="SSF53756">
    <property type="entry name" value="UDP-Glycosyltransferase/glycogen phosphorylase"/>
    <property type="match status" value="1"/>
</dbReference>
<dbReference type="PANTHER" id="PTHR12526:SF630">
    <property type="entry name" value="GLYCOSYLTRANSFERASE"/>
    <property type="match status" value="1"/>
</dbReference>
<keyword evidence="3" id="KW-1185">Reference proteome</keyword>
<evidence type="ECO:0000259" key="1">
    <source>
        <dbReference type="Pfam" id="PF00534"/>
    </source>
</evidence>
<gene>
    <name evidence="2" type="ORF">SAMN04488137_0972</name>
</gene>
<dbReference type="Proteomes" id="UP000199544">
    <property type="component" value="Unassembled WGS sequence"/>
</dbReference>
<dbReference type="EMBL" id="FNHW01000001">
    <property type="protein sequence ID" value="SDM60234.1"/>
    <property type="molecule type" value="Genomic_DNA"/>
</dbReference>
<dbReference type="GO" id="GO:0016757">
    <property type="term" value="F:glycosyltransferase activity"/>
    <property type="evidence" value="ECO:0007669"/>
    <property type="project" value="InterPro"/>
</dbReference>
<name>A0A1G9UK86_9BACL</name>
<reference evidence="3" key="1">
    <citation type="submission" date="2016-10" db="EMBL/GenBank/DDBJ databases">
        <authorList>
            <person name="Varghese N."/>
            <person name="Submissions S."/>
        </authorList>
    </citation>
    <scope>NUCLEOTIDE SEQUENCE [LARGE SCALE GENOMIC DNA]</scope>
    <source>
        <strain evidence="3">CGMCC 1.6854</strain>
    </source>
</reference>